<dbReference type="AlphaFoldDB" id="A0A1I8FI54"/>
<evidence type="ECO:0000256" key="1">
    <source>
        <dbReference type="SAM" id="SignalP"/>
    </source>
</evidence>
<evidence type="ECO:0000313" key="3">
    <source>
        <dbReference type="WBParaSite" id="maker-unitig_35880-snap-gene-0.2-mRNA-1"/>
    </source>
</evidence>
<reference evidence="3" key="1">
    <citation type="submission" date="2016-11" db="UniProtKB">
        <authorList>
            <consortium name="WormBaseParasite"/>
        </authorList>
    </citation>
    <scope>IDENTIFICATION</scope>
</reference>
<keyword evidence="2" id="KW-1185">Reference proteome</keyword>
<feature type="signal peptide" evidence="1">
    <location>
        <begin position="1"/>
        <end position="35"/>
    </location>
</feature>
<feature type="chain" id="PRO_5009318694" evidence="1">
    <location>
        <begin position="36"/>
        <end position="249"/>
    </location>
</feature>
<keyword evidence="1" id="KW-0732">Signal</keyword>
<protein>
    <submittedName>
        <fullName evidence="3">Secreted protein</fullName>
    </submittedName>
</protein>
<dbReference type="WBParaSite" id="maker-unitig_35880-snap-gene-0.2-mRNA-1">
    <property type="protein sequence ID" value="maker-unitig_35880-snap-gene-0.2-mRNA-1"/>
    <property type="gene ID" value="maker-unitig_35880-snap-gene-0.2"/>
</dbReference>
<proteinExistence type="predicted"/>
<name>A0A1I8FI54_9PLAT</name>
<organism evidence="2 3">
    <name type="scientific">Macrostomum lignano</name>
    <dbReference type="NCBI Taxonomy" id="282301"/>
    <lineage>
        <taxon>Eukaryota</taxon>
        <taxon>Metazoa</taxon>
        <taxon>Spiralia</taxon>
        <taxon>Lophotrochozoa</taxon>
        <taxon>Platyhelminthes</taxon>
        <taxon>Rhabditophora</taxon>
        <taxon>Macrostomorpha</taxon>
        <taxon>Macrostomida</taxon>
        <taxon>Macrostomidae</taxon>
        <taxon>Macrostomum</taxon>
    </lineage>
</organism>
<dbReference type="Proteomes" id="UP000095280">
    <property type="component" value="Unplaced"/>
</dbReference>
<accession>A0A1I8FI54</accession>
<sequence>QSVSRHVPYFSKKFRLASQSFLLSLLLAAAQLNAAEDNFGCLVRCMECFRFDECLRPDAPSLWLPLANLCRTWSICKPMEAWIGAIVTSDDLSETTLPSLLTSCLTAGHPCPTPCGRSAKHLRFVEELRRCPYMSRKQFCTRHADAIIDLIGGQAGCLEVLTRLQISEATSMTDVAVLWTSRCRQALVDTMRFVCSLVQPLKPSGSSRQSLPLSFADFTKPSLRNCILWQFSAQLNFSTDWQFLLSLLP</sequence>
<evidence type="ECO:0000313" key="2">
    <source>
        <dbReference type="Proteomes" id="UP000095280"/>
    </source>
</evidence>